<dbReference type="SUPFAM" id="SSF48726">
    <property type="entry name" value="Immunoglobulin"/>
    <property type="match status" value="1"/>
</dbReference>
<reference evidence="7" key="1">
    <citation type="submission" date="2025-08" db="UniProtKB">
        <authorList>
            <consortium name="Ensembl"/>
        </authorList>
    </citation>
    <scope>IDENTIFICATION</scope>
</reference>
<name>A0A3B3U0N3_9TELE</name>
<proteinExistence type="predicted"/>
<dbReference type="Ensembl" id="ENSPLAT00000005284.1">
    <property type="protein sequence ID" value="ENSPLAP00000007005.1"/>
    <property type="gene ID" value="ENSPLAG00000009255.1"/>
</dbReference>
<evidence type="ECO:0000313" key="7">
    <source>
        <dbReference type="Ensembl" id="ENSPLAP00000007005.1"/>
    </source>
</evidence>
<dbReference type="PANTHER" id="PTHR19367:SF18">
    <property type="entry name" value="T CELL RECEPTOR ALPHA VARIABLE 16"/>
    <property type="match status" value="1"/>
</dbReference>
<keyword evidence="3" id="KW-0675">Receptor</keyword>
<dbReference type="Gene3D" id="2.60.40.10">
    <property type="entry name" value="Immunoglobulins"/>
    <property type="match status" value="1"/>
</dbReference>
<evidence type="ECO:0000259" key="6">
    <source>
        <dbReference type="Pfam" id="PF07686"/>
    </source>
</evidence>
<dbReference type="AlphaFoldDB" id="A0A3B3U0N3"/>
<evidence type="ECO:0000256" key="5">
    <source>
        <dbReference type="SAM" id="SignalP"/>
    </source>
</evidence>
<reference evidence="7" key="2">
    <citation type="submission" date="2025-09" db="UniProtKB">
        <authorList>
            <consortium name="Ensembl"/>
        </authorList>
    </citation>
    <scope>IDENTIFICATION</scope>
</reference>
<dbReference type="InterPro" id="IPR036179">
    <property type="entry name" value="Ig-like_dom_sf"/>
</dbReference>
<dbReference type="PANTHER" id="PTHR19367">
    <property type="entry name" value="T-CELL RECEPTOR ALPHA CHAIN V REGION"/>
    <property type="match status" value="1"/>
</dbReference>
<evidence type="ECO:0000256" key="1">
    <source>
        <dbReference type="ARBA" id="ARBA00022729"/>
    </source>
</evidence>
<keyword evidence="1 5" id="KW-0732">Signal</keyword>
<feature type="signal peptide" evidence="5">
    <location>
        <begin position="1"/>
        <end position="24"/>
    </location>
</feature>
<accession>A0A3B3U0N3</accession>
<dbReference type="STRING" id="48699.ENSPLAP00000007005"/>
<dbReference type="InterPro" id="IPR013106">
    <property type="entry name" value="Ig_V-set"/>
</dbReference>
<feature type="domain" description="Immunoglobulin V-set" evidence="6">
    <location>
        <begin position="36"/>
        <end position="115"/>
    </location>
</feature>
<keyword evidence="4" id="KW-0393">Immunoglobulin domain</keyword>
<sequence>NMDYYGLSLLIASLLLCAPPGVGCEGPTADETVKTSLEDGSVSLSFNYPNLRPSDFFFWYRQNAAEPPEFLLSHSGTGNIVMNKIPELKIEVNKTRMDLLISSAAVTDSAVYYCARASLPVKPLKPAVLHSSH</sequence>
<evidence type="ECO:0000256" key="3">
    <source>
        <dbReference type="ARBA" id="ARBA00023170"/>
    </source>
</evidence>
<evidence type="ECO:0000313" key="8">
    <source>
        <dbReference type="Proteomes" id="UP000261500"/>
    </source>
</evidence>
<feature type="chain" id="PRO_5017235006" description="Immunoglobulin V-set domain-containing protein" evidence="5">
    <location>
        <begin position="25"/>
        <end position="133"/>
    </location>
</feature>
<keyword evidence="2" id="KW-0391">Immunity</keyword>
<evidence type="ECO:0000256" key="4">
    <source>
        <dbReference type="ARBA" id="ARBA00023319"/>
    </source>
</evidence>
<organism evidence="7 8">
    <name type="scientific">Poecilia latipinna</name>
    <name type="common">sailfin molly</name>
    <dbReference type="NCBI Taxonomy" id="48699"/>
    <lineage>
        <taxon>Eukaryota</taxon>
        <taxon>Metazoa</taxon>
        <taxon>Chordata</taxon>
        <taxon>Craniata</taxon>
        <taxon>Vertebrata</taxon>
        <taxon>Euteleostomi</taxon>
        <taxon>Actinopterygii</taxon>
        <taxon>Neopterygii</taxon>
        <taxon>Teleostei</taxon>
        <taxon>Neoteleostei</taxon>
        <taxon>Acanthomorphata</taxon>
        <taxon>Ovalentaria</taxon>
        <taxon>Atherinomorphae</taxon>
        <taxon>Cyprinodontiformes</taxon>
        <taxon>Poeciliidae</taxon>
        <taxon>Poeciliinae</taxon>
        <taxon>Poecilia</taxon>
    </lineage>
</organism>
<protein>
    <recommendedName>
        <fullName evidence="6">Immunoglobulin V-set domain-containing protein</fullName>
    </recommendedName>
</protein>
<dbReference type="Proteomes" id="UP000261500">
    <property type="component" value="Unplaced"/>
</dbReference>
<dbReference type="CDD" id="cd00099">
    <property type="entry name" value="IgV"/>
    <property type="match status" value="1"/>
</dbReference>
<keyword evidence="8" id="KW-1185">Reference proteome</keyword>
<dbReference type="InterPro" id="IPR051287">
    <property type="entry name" value="TCR_variable_region"/>
</dbReference>
<dbReference type="GeneTree" id="ENSGT01150000289661"/>
<dbReference type="Pfam" id="PF07686">
    <property type="entry name" value="V-set"/>
    <property type="match status" value="1"/>
</dbReference>
<dbReference type="InterPro" id="IPR013783">
    <property type="entry name" value="Ig-like_fold"/>
</dbReference>
<evidence type="ECO:0000256" key="2">
    <source>
        <dbReference type="ARBA" id="ARBA00023130"/>
    </source>
</evidence>
<dbReference type="GO" id="GO:0002250">
    <property type="term" value="P:adaptive immune response"/>
    <property type="evidence" value="ECO:0007669"/>
    <property type="project" value="UniProtKB-KW"/>
</dbReference>
<keyword evidence="2" id="KW-1064">Adaptive immunity</keyword>